<dbReference type="Proteomes" id="UP001195769">
    <property type="component" value="Unassembled WGS sequence"/>
</dbReference>
<dbReference type="PROSITE" id="PS51016">
    <property type="entry name" value="MYTH4"/>
    <property type="match status" value="1"/>
</dbReference>
<feature type="domain" description="Rho-GAP" evidence="1">
    <location>
        <begin position="118"/>
        <end position="221"/>
    </location>
</feature>
<dbReference type="GO" id="GO:0005737">
    <property type="term" value="C:cytoplasm"/>
    <property type="evidence" value="ECO:0007669"/>
    <property type="project" value="TreeGrafter"/>
</dbReference>
<keyword evidence="4" id="KW-1185">Reference proteome</keyword>
<evidence type="ECO:0000259" key="1">
    <source>
        <dbReference type="PROSITE" id="PS50238"/>
    </source>
</evidence>
<dbReference type="Gene3D" id="1.10.555.10">
    <property type="entry name" value="Rho GTPase activation protein"/>
    <property type="match status" value="1"/>
</dbReference>
<dbReference type="GeneID" id="64670985"/>
<dbReference type="InterPro" id="IPR000857">
    <property type="entry name" value="MyTH4_dom"/>
</dbReference>
<evidence type="ECO:0000259" key="2">
    <source>
        <dbReference type="PROSITE" id="PS51016"/>
    </source>
</evidence>
<evidence type="ECO:0000313" key="3">
    <source>
        <dbReference type="EMBL" id="KAG1904419.1"/>
    </source>
</evidence>
<evidence type="ECO:0008006" key="5">
    <source>
        <dbReference type="Google" id="ProtNLM"/>
    </source>
</evidence>
<dbReference type="SUPFAM" id="SSF48350">
    <property type="entry name" value="GTPase activation domain, GAP"/>
    <property type="match status" value="1"/>
</dbReference>
<dbReference type="PANTHER" id="PTHR45876:SF8">
    <property type="entry name" value="FI04035P"/>
    <property type="match status" value="1"/>
</dbReference>
<sequence>MGLLEGQRWLLGEGLARGKLRDEVYCQSMKQLNGNPNGRRKASSQADNILCAPYCFTALEEFRDLPAFPYATANGSARGCDLEERTTHKASDDGRDRDRVRCCLQPIHIQGTAGRNGAPAERNYLHKQSPSRFPVPRRRILALGVVKVEGIHRVPGDSDFVSELKLRIDRGNYTPDGVDDPHVLASLLKLWLCKLCDPLMHEEMYKDCIIFSASLPSPSPV</sequence>
<feature type="domain" description="MyTH4" evidence="2">
    <location>
        <begin position="1"/>
        <end position="108"/>
    </location>
</feature>
<organism evidence="3 4">
    <name type="scientific">Suillus fuscotomentosus</name>
    <dbReference type="NCBI Taxonomy" id="1912939"/>
    <lineage>
        <taxon>Eukaryota</taxon>
        <taxon>Fungi</taxon>
        <taxon>Dikarya</taxon>
        <taxon>Basidiomycota</taxon>
        <taxon>Agaricomycotina</taxon>
        <taxon>Agaricomycetes</taxon>
        <taxon>Agaricomycetidae</taxon>
        <taxon>Boletales</taxon>
        <taxon>Suillineae</taxon>
        <taxon>Suillaceae</taxon>
        <taxon>Suillus</taxon>
    </lineage>
</organism>
<dbReference type="PROSITE" id="PS50238">
    <property type="entry name" value="RHOGAP"/>
    <property type="match status" value="1"/>
</dbReference>
<dbReference type="InterPro" id="IPR038185">
    <property type="entry name" value="MyTH4_dom_sf"/>
</dbReference>
<dbReference type="GO" id="GO:0007165">
    <property type="term" value="P:signal transduction"/>
    <property type="evidence" value="ECO:0007669"/>
    <property type="project" value="InterPro"/>
</dbReference>
<reference evidence="3" key="1">
    <citation type="journal article" date="2020" name="New Phytol.">
        <title>Comparative genomics reveals dynamic genome evolution in host specialist ectomycorrhizal fungi.</title>
        <authorList>
            <person name="Lofgren L.A."/>
            <person name="Nguyen N.H."/>
            <person name="Vilgalys R."/>
            <person name="Ruytinx J."/>
            <person name="Liao H.L."/>
            <person name="Branco S."/>
            <person name="Kuo A."/>
            <person name="LaButti K."/>
            <person name="Lipzen A."/>
            <person name="Andreopoulos W."/>
            <person name="Pangilinan J."/>
            <person name="Riley R."/>
            <person name="Hundley H."/>
            <person name="Na H."/>
            <person name="Barry K."/>
            <person name="Grigoriev I.V."/>
            <person name="Stajich J.E."/>
            <person name="Kennedy P.G."/>
        </authorList>
    </citation>
    <scope>NUCLEOTIDE SEQUENCE</scope>
    <source>
        <strain evidence="3">FC203</strain>
    </source>
</reference>
<dbReference type="GO" id="GO:0005856">
    <property type="term" value="C:cytoskeleton"/>
    <property type="evidence" value="ECO:0007669"/>
    <property type="project" value="InterPro"/>
</dbReference>
<accession>A0AAD4EDV8</accession>
<name>A0AAD4EDV8_9AGAM</name>
<dbReference type="RefSeq" id="XP_041229994.1">
    <property type="nucleotide sequence ID" value="XM_041376687.1"/>
</dbReference>
<dbReference type="PANTHER" id="PTHR45876">
    <property type="entry name" value="FI04035P"/>
    <property type="match status" value="1"/>
</dbReference>
<protein>
    <recommendedName>
        <fullName evidence="5">Rho-GAP domain-containing protein</fullName>
    </recommendedName>
</protein>
<proteinExistence type="predicted"/>
<dbReference type="InterPro" id="IPR008936">
    <property type="entry name" value="Rho_GTPase_activation_prot"/>
</dbReference>
<dbReference type="InterPro" id="IPR000198">
    <property type="entry name" value="RhoGAP_dom"/>
</dbReference>
<dbReference type="Pfam" id="PF00620">
    <property type="entry name" value="RhoGAP"/>
    <property type="match status" value="1"/>
</dbReference>
<dbReference type="Pfam" id="PF00784">
    <property type="entry name" value="MyTH4"/>
    <property type="match status" value="1"/>
</dbReference>
<dbReference type="EMBL" id="JABBWK010000010">
    <property type="protein sequence ID" value="KAG1904419.1"/>
    <property type="molecule type" value="Genomic_DNA"/>
</dbReference>
<dbReference type="GO" id="GO:0005096">
    <property type="term" value="F:GTPase activator activity"/>
    <property type="evidence" value="ECO:0007669"/>
    <property type="project" value="TreeGrafter"/>
</dbReference>
<dbReference type="AlphaFoldDB" id="A0AAD4EDV8"/>
<comment type="caution">
    <text evidence="3">The sequence shown here is derived from an EMBL/GenBank/DDBJ whole genome shotgun (WGS) entry which is preliminary data.</text>
</comment>
<dbReference type="Gene3D" id="1.25.40.530">
    <property type="entry name" value="MyTH4 domain"/>
    <property type="match status" value="1"/>
</dbReference>
<gene>
    <name evidence="3" type="ORF">F5891DRAFT_977275</name>
</gene>
<evidence type="ECO:0000313" key="4">
    <source>
        <dbReference type="Proteomes" id="UP001195769"/>
    </source>
</evidence>